<dbReference type="EMBL" id="CP114014">
    <property type="protein sequence ID" value="XAY05678.1"/>
    <property type="molecule type" value="Genomic_DNA"/>
</dbReference>
<dbReference type="SUPFAM" id="SSF56281">
    <property type="entry name" value="Metallo-hydrolase/oxidoreductase"/>
    <property type="match status" value="1"/>
</dbReference>
<feature type="domain" description="Metallo-beta-lactamase" evidence="1">
    <location>
        <begin position="15"/>
        <end position="178"/>
    </location>
</feature>
<sequence length="255" mass="27046">MTPATATGRTLTWLGHATALIEVRGARILTDPLLRPRLAHITRRVPPVAPASLGGVDGILISHVHLDHLDRPTLRALGSSVPIIAPRGAAASLRGLGPVHELDVGETATLAGVEVTATPAVHSARRRGRRVPALGYVVDRDLYFAGDTDRFDAMAELAPLELALVPVWGYGPTLGPGHLDPQRAAEATAVLRPRVAVPIHWGTYFPFPLGLRGHPLLHQPPRAFAARAAVLAPATEVVVLEPGGRLELRPRVASP</sequence>
<accession>A0AAU7AVL8</accession>
<proteinExistence type="predicted"/>
<evidence type="ECO:0000259" key="1">
    <source>
        <dbReference type="SMART" id="SM00849"/>
    </source>
</evidence>
<organism evidence="2">
    <name type="scientific">Paraconexibacter sp. AEG42_29</name>
    <dbReference type="NCBI Taxonomy" id="2997339"/>
    <lineage>
        <taxon>Bacteria</taxon>
        <taxon>Bacillati</taxon>
        <taxon>Actinomycetota</taxon>
        <taxon>Thermoleophilia</taxon>
        <taxon>Solirubrobacterales</taxon>
        <taxon>Paraconexibacteraceae</taxon>
        <taxon>Paraconexibacter</taxon>
    </lineage>
</organism>
<gene>
    <name evidence="2" type="ORF">DSM112329_02536</name>
</gene>
<evidence type="ECO:0000313" key="2">
    <source>
        <dbReference type="EMBL" id="XAY05678.1"/>
    </source>
</evidence>
<dbReference type="AlphaFoldDB" id="A0AAU7AVL8"/>
<dbReference type="KEGG" id="parq:DSM112329_02536"/>
<reference evidence="2" key="1">
    <citation type="submission" date="2022-12" db="EMBL/GenBank/DDBJ databases">
        <title>Paraconexibacter alkalitolerans sp. nov. and Baekduia alba sp. nov., isolated from soil and emended description of the genera Paraconexibacter (Chun et al., 2020) and Baekduia (An et al., 2020).</title>
        <authorList>
            <person name="Vieira S."/>
            <person name="Huber K.J."/>
            <person name="Geppert A."/>
            <person name="Wolf J."/>
            <person name="Neumann-Schaal M."/>
            <person name="Muesken M."/>
            <person name="Overmann J."/>
        </authorList>
    </citation>
    <scope>NUCLEOTIDE SEQUENCE</scope>
    <source>
        <strain evidence="2">AEG42_29</strain>
    </source>
</reference>
<dbReference type="Gene3D" id="3.60.15.10">
    <property type="entry name" value="Ribonuclease Z/Hydroxyacylglutathione hydrolase-like"/>
    <property type="match status" value="1"/>
</dbReference>
<dbReference type="SMART" id="SM00849">
    <property type="entry name" value="Lactamase_B"/>
    <property type="match status" value="1"/>
</dbReference>
<protein>
    <recommendedName>
        <fullName evidence="1">Metallo-beta-lactamase domain-containing protein</fullName>
    </recommendedName>
</protein>
<dbReference type="PANTHER" id="PTHR43546">
    <property type="entry name" value="UPF0173 METAL-DEPENDENT HYDROLASE MJ1163-RELATED"/>
    <property type="match status" value="1"/>
</dbReference>
<dbReference type="InterPro" id="IPR036866">
    <property type="entry name" value="RibonucZ/Hydroxyglut_hydro"/>
</dbReference>
<dbReference type="Pfam" id="PF12706">
    <property type="entry name" value="Lactamase_B_2"/>
    <property type="match status" value="1"/>
</dbReference>
<dbReference type="InterPro" id="IPR001279">
    <property type="entry name" value="Metallo-B-lactamas"/>
</dbReference>
<dbReference type="PANTHER" id="PTHR43546:SF3">
    <property type="entry name" value="UPF0173 METAL-DEPENDENT HYDROLASE MJ1163"/>
    <property type="match status" value="1"/>
</dbReference>
<name>A0AAU7AVL8_9ACTN</name>
<dbReference type="InterPro" id="IPR050114">
    <property type="entry name" value="UPF0173_UPF0282_UlaG_hydrolase"/>
</dbReference>
<dbReference type="RefSeq" id="WP_354702182.1">
    <property type="nucleotide sequence ID" value="NZ_CP114014.1"/>
</dbReference>